<accession>A0A6A1WE58</accession>
<feature type="region of interest" description="Disordered" evidence="1">
    <location>
        <begin position="64"/>
        <end position="87"/>
    </location>
</feature>
<sequence length="111" mass="12591">MDSQVGLGPIWHCLVSLGALHALSCPIVGSLLDQREPRPRPPPYIRNPYQQLQTKAQQSCCSLTEQKGERTSGHSKEEENIRDEDEQCVHGRVQEKAIYQRTWRGPQRAEG</sequence>
<name>A0A6A1WE58_9ROSI</name>
<dbReference type="Proteomes" id="UP000516437">
    <property type="component" value="Chromosome 3"/>
</dbReference>
<keyword evidence="3" id="KW-1185">Reference proteome</keyword>
<feature type="compositionally biased region" description="Basic and acidic residues" evidence="1">
    <location>
        <begin position="66"/>
        <end position="79"/>
    </location>
</feature>
<dbReference type="AlphaFoldDB" id="A0A6A1WE58"/>
<proteinExistence type="predicted"/>
<reference evidence="2 3" key="1">
    <citation type="journal article" date="2019" name="Plant Biotechnol. J.">
        <title>The red bayberry genome and genetic basis of sex determination.</title>
        <authorList>
            <person name="Jia H.M."/>
            <person name="Jia H.J."/>
            <person name="Cai Q.L."/>
            <person name="Wang Y."/>
            <person name="Zhao H.B."/>
            <person name="Yang W.F."/>
            <person name="Wang G.Y."/>
            <person name="Li Y.H."/>
            <person name="Zhan D.L."/>
            <person name="Shen Y.T."/>
            <person name="Niu Q.F."/>
            <person name="Chang L."/>
            <person name="Qiu J."/>
            <person name="Zhao L."/>
            <person name="Xie H.B."/>
            <person name="Fu W.Y."/>
            <person name="Jin J."/>
            <person name="Li X.W."/>
            <person name="Jiao Y."/>
            <person name="Zhou C.C."/>
            <person name="Tu T."/>
            <person name="Chai C.Y."/>
            <person name="Gao J.L."/>
            <person name="Fan L.J."/>
            <person name="van de Weg E."/>
            <person name="Wang J.Y."/>
            <person name="Gao Z.S."/>
        </authorList>
    </citation>
    <scope>NUCLEOTIDE SEQUENCE [LARGE SCALE GENOMIC DNA]</scope>
    <source>
        <tissue evidence="2">Leaves</tissue>
    </source>
</reference>
<evidence type="ECO:0000313" key="2">
    <source>
        <dbReference type="EMBL" id="KAB1221130.1"/>
    </source>
</evidence>
<dbReference type="EMBL" id="RXIC02000021">
    <property type="protein sequence ID" value="KAB1221130.1"/>
    <property type="molecule type" value="Genomic_DNA"/>
</dbReference>
<gene>
    <name evidence="2" type="ORF">CJ030_MR3G024375</name>
</gene>
<evidence type="ECO:0000313" key="3">
    <source>
        <dbReference type="Proteomes" id="UP000516437"/>
    </source>
</evidence>
<comment type="caution">
    <text evidence="2">The sequence shown here is derived from an EMBL/GenBank/DDBJ whole genome shotgun (WGS) entry which is preliminary data.</text>
</comment>
<evidence type="ECO:0000256" key="1">
    <source>
        <dbReference type="SAM" id="MobiDB-lite"/>
    </source>
</evidence>
<organism evidence="2 3">
    <name type="scientific">Morella rubra</name>
    <name type="common">Chinese bayberry</name>
    <dbReference type="NCBI Taxonomy" id="262757"/>
    <lineage>
        <taxon>Eukaryota</taxon>
        <taxon>Viridiplantae</taxon>
        <taxon>Streptophyta</taxon>
        <taxon>Embryophyta</taxon>
        <taxon>Tracheophyta</taxon>
        <taxon>Spermatophyta</taxon>
        <taxon>Magnoliopsida</taxon>
        <taxon>eudicotyledons</taxon>
        <taxon>Gunneridae</taxon>
        <taxon>Pentapetalae</taxon>
        <taxon>rosids</taxon>
        <taxon>fabids</taxon>
        <taxon>Fagales</taxon>
        <taxon>Myricaceae</taxon>
        <taxon>Morella</taxon>
    </lineage>
</organism>
<protein>
    <submittedName>
        <fullName evidence="2">Uncharacterized protein</fullName>
    </submittedName>
</protein>